<proteinExistence type="predicted"/>
<feature type="non-terminal residue" evidence="1">
    <location>
        <position position="95"/>
    </location>
</feature>
<dbReference type="EMBL" id="JABACJ020000028">
    <property type="protein sequence ID" value="MBU3878166.1"/>
    <property type="molecule type" value="Genomic_DNA"/>
</dbReference>
<dbReference type="Proteomes" id="UP000723714">
    <property type="component" value="Unassembled WGS sequence"/>
</dbReference>
<evidence type="ECO:0000313" key="2">
    <source>
        <dbReference type="Proteomes" id="UP000723714"/>
    </source>
</evidence>
<protein>
    <submittedName>
        <fullName evidence="1">Uncharacterized protein</fullName>
    </submittedName>
</protein>
<accession>A0ABS6D9Q3</accession>
<evidence type="ECO:0000313" key="1">
    <source>
        <dbReference type="EMBL" id="MBU3878166.1"/>
    </source>
</evidence>
<keyword evidence="2" id="KW-1185">Reference proteome</keyword>
<gene>
    <name evidence="1" type="ORF">HGO97_020395</name>
</gene>
<sequence>MNTREKLEPNRLYKDRVFRMLFSEKERLLELYNALNGTQYTDSEELEITTWDDVLYMRMKNECDKKRLLPRHFSIEIKSIIPVTGIFPSKTASWV</sequence>
<reference evidence="1 2" key="1">
    <citation type="submission" date="2021-06" db="EMBL/GenBank/DDBJ databases">
        <title>Faecalicatena sp. nov. isolated from porcine feces.</title>
        <authorList>
            <person name="Oh B.S."/>
            <person name="Lee J.H."/>
        </authorList>
    </citation>
    <scope>NUCLEOTIDE SEQUENCE [LARGE SCALE GENOMIC DNA]</scope>
    <source>
        <strain evidence="1 2">AGMB00832</strain>
    </source>
</reference>
<organism evidence="1 2">
    <name type="scientific">Faecalicatena faecalis</name>
    <dbReference type="NCBI Taxonomy" id="2726362"/>
    <lineage>
        <taxon>Bacteria</taxon>
        <taxon>Bacillati</taxon>
        <taxon>Bacillota</taxon>
        <taxon>Clostridia</taxon>
        <taxon>Lachnospirales</taxon>
        <taxon>Lachnospiraceae</taxon>
        <taxon>Faecalicatena</taxon>
    </lineage>
</organism>
<name>A0ABS6D9Q3_9FIRM</name>
<comment type="caution">
    <text evidence="1">The sequence shown here is derived from an EMBL/GenBank/DDBJ whole genome shotgun (WGS) entry which is preliminary data.</text>
</comment>